<proteinExistence type="predicted"/>
<evidence type="ECO:0000313" key="1">
    <source>
        <dbReference type="EMBL" id="GIY03190.1"/>
    </source>
</evidence>
<reference evidence="1 2" key="1">
    <citation type="submission" date="2021-06" db="EMBL/GenBank/DDBJ databases">
        <title>Caerostris extrusa draft genome.</title>
        <authorList>
            <person name="Kono N."/>
            <person name="Arakawa K."/>
        </authorList>
    </citation>
    <scope>NUCLEOTIDE SEQUENCE [LARGE SCALE GENOMIC DNA]</scope>
</reference>
<dbReference type="Proteomes" id="UP001054945">
    <property type="component" value="Unassembled WGS sequence"/>
</dbReference>
<accession>A0AAV4Q2E8</accession>
<sequence length="76" mass="8771">MHLINKTIGFWEVGDIFKTDDSVAPPWNIKIIFQTRRLDNQINTLNYSDKIEKTLREESFGKDSKAETSIGTNDKP</sequence>
<name>A0AAV4Q2E8_CAEEX</name>
<gene>
    <name evidence="1" type="ORF">CEXT_284331</name>
</gene>
<organism evidence="1 2">
    <name type="scientific">Caerostris extrusa</name>
    <name type="common">Bark spider</name>
    <name type="synonym">Caerostris bankana</name>
    <dbReference type="NCBI Taxonomy" id="172846"/>
    <lineage>
        <taxon>Eukaryota</taxon>
        <taxon>Metazoa</taxon>
        <taxon>Ecdysozoa</taxon>
        <taxon>Arthropoda</taxon>
        <taxon>Chelicerata</taxon>
        <taxon>Arachnida</taxon>
        <taxon>Araneae</taxon>
        <taxon>Araneomorphae</taxon>
        <taxon>Entelegynae</taxon>
        <taxon>Araneoidea</taxon>
        <taxon>Araneidae</taxon>
        <taxon>Caerostris</taxon>
    </lineage>
</organism>
<comment type="caution">
    <text evidence="1">The sequence shown here is derived from an EMBL/GenBank/DDBJ whole genome shotgun (WGS) entry which is preliminary data.</text>
</comment>
<keyword evidence="2" id="KW-1185">Reference proteome</keyword>
<dbReference type="AlphaFoldDB" id="A0AAV4Q2E8"/>
<protein>
    <submittedName>
        <fullName evidence="1">Uncharacterized protein</fullName>
    </submittedName>
</protein>
<dbReference type="EMBL" id="BPLR01005554">
    <property type="protein sequence ID" value="GIY03190.1"/>
    <property type="molecule type" value="Genomic_DNA"/>
</dbReference>
<evidence type="ECO:0000313" key="2">
    <source>
        <dbReference type="Proteomes" id="UP001054945"/>
    </source>
</evidence>